<evidence type="ECO:0000313" key="2">
    <source>
        <dbReference type="Proteomes" id="UP001589607"/>
    </source>
</evidence>
<evidence type="ECO:0000313" key="1">
    <source>
        <dbReference type="EMBL" id="MFB9095510.1"/>
    </source>
</evidence>
<dbReference type="EMBL" id="JBHMEY010000007">
    <property type="protein sequence ID" value="MFB9095510.1"/>
    <property type="molecule type" value="Genomic_DNA"/>
</dbReference>
<organism evidence="1 2">
    <name type="scientific">Flavobacterium jumunjinense</name>
    <dbReference type="NCBI Taxonomy" id="998845"/>
    <lineage>
        <taxon>Bacteria</taxon>
        <taxon>Pseudomonadati</taxon>
        <taxon>Bacteroidota</taxon>
        <taxon>Flavobacteriia</taxon>
        <taxon>Flavobacteriales</taxon>
        <taxon>Flavobacteriaceae</taxon>
        <taxon>Flavobacterium</taxon>
    </lineage>
</organism>
<proteinExistence type="predicted"/>
<dbReference type="Proteomes" id="UP001589607">
    <property type="component" value="Unassembled WGS sequence"/>
</dbReference>
<gene>
    <name evidence="1" type="ORF">ACFFVF_03195</name>
</gene>
<comment type="caution">
    <text evidence="1">The sequence shown here is derived from an EMBL/GenBank/DDBJ whole genome shotgun (WGS) entry which is preliminary data.</text>
</comment>
<dbReference type="RefSeq" id="WP_236454043.1">
    <property type="nucleotide sequence ID" value="NZ_CBCSGE010000020.1"/>
</dbReference>
<accession>A0ABV5GJF3</accession>
<name>A0ABV5GJF3_9FLAO</name>
<protein>
    <submittedName>
        <fullName evidence="1">Uncharacterized protein</fullName>
    </submittedName>
</protein>
<keyword evidence="2" id="KW-1185">Reference proteome</keyword>
<reference evidence="1 2" key="1">
    <citation type="submission" date="2024-09" db="EMBL/GenBank/DDBJ databases">
        <authorList>
            <person name="Sun Q."/>
            <person name="Mori K."/>
        </authorList>
    </citation>
    <scope>NUCLEOTIDE SEQUENCE [LARGE SCALE GENOMIC DNA]</scope>
    <source>
        <strain evidence="1 2">CECT 7955</strain>
    </source>
</reference>
<sequence length="152" mass="17660">MNKEIQLTDLNKLLQVKSTIAMECLHSIQNETILFNAGIKKDKVELTSLYKLRLDIAKDNSKFQKNEIASWETAITILEASKSVALFLSRITSERKTYFIFSDTTTKKLEAIYFLNNSNSIEEQERNYDQIIEKGYSVSTIKYDKGEEIRCW</sequence>